<dbReference type="GO" id="GO:0016857">
    <property type="term" value="F:racemase and epimerase activity, acting on carbohydrates and derivatives"/>
    <property type="evidence" value="ECO:0007669"/>
    <property type="project" value="InterPro"/>
</dbReference>
<evidence type="ECO:0008006" key="3">
    <source>
        <dbReference type="Google" id="ProtNLM"/>
    </source>
</evidence>
<proteinExistence type="predicted"/>
<keyword evidence="2" id="KW-1185">Reference proteome</keyword>
<comment type="caution">
    <text evidence="1">The sequence shown here is derived from an EMBL/GenBank/DDBJ whole genome shotgun (WGS) entry which is preliminary data.</text>
</comment>
<dbReference type="OrthoDB" id="9981546at2759"/>
<dbReference type="Gene3D" id="3.30.70.100">
    <property type="match status" value="1"/>
</dbReference>
<dbReference type="Pfam" id="PF05336">
    <property type="entry name" value="rhaM"/>
    <property type="match status" value="1"/>
</dbReference>
<dbReference type="AlphaFoldDB" id="A0A423XIU2"/>
<dbReference type="PANTHER" id="PTHR34389">
    <property type="entry name" value="L-RHAMNOSE MUTAROTASE"/>
    <property type="match status" value="1"/>
</dbReference>
<dbReference type="InterPro" id="IPR008000">
    <property type="entry name" value="Rham/fucose_mutarotase"/>
</dbReference>
<organism evidence="1 2">
    <name type="scientific">Cytospora leucostoma</name>
    <dbReference type="NCBI Taxonomy" id="1230097"/>
    <lineage>
        <taxon>Eukaryota</taxon>
        <taxon>Fungi</taxon>
        <taxon>Dikarya</taxon>
        <taxon>Ascomycota</taxon>
        <taxon>Pezizomycotina</taxon>
        <taxon>Sordariomycetes</taxon>
        <taxon>Sordariomycetidae</taxon>
        <taxon>Diaporthales</taxon>
        <taxon>Cytosporaceae</taxon>
        <taxon>Cytospora</taxon>
    </lineage>
</organism>
<dbReference type="PANTHER" id="PTHR34389:SF2">
    <property type="entry name" value="L-RHAMNOSE MUTAROTASE"/>
    <property type="match status" value="1"/>
</dbReference>
<dbReference type="Proteomes" id="UP000285146">
    <property type="component" value="Unassembled WGS sequence"/>
</dbReference>
<dbReference type="STRING" id="1230097.A0A423XIU2"/>
<dbReference type="SUPFAM" id="SSF54909">
    <property type="entry name" value="Dimeric alpha+beta barrel"/>
    <property type="match status" value="1"/>
</dbReference>
<evidence type="ECO:0000313" key="2">
    <source>
        <dbReference type="Proteomes" id="UP000285146"/>
    </source>
</evidence>
<name>A0A423XIU2_9PEZI</name>
<dbReference type="EMBL" id="LKEB01000005">
    <property type="protein sequence ID" value="ROW16341.1"/>
    <property type="molecule type" value="Genomic_DNA"/>
</dbReference>
<sequence>MSQLWTKPGQPSALWTKPATLPGEAHTPSAVPLTASETRVRHPGRRFGQIVKLKPEHYQKYKELHASVWVEVLKQIKSSNITDYSIFYDDQSHILFASFKYVGYDYTGDMERMRENPKVREWWKLTDEFQESFIPGAKSSEDGEPSWWKPLEEVFYQA</sequence>
<protein>
    <recommendedName>
        <fullName evidence="3">DUF718 domain-containing protein</fullName>
    </recommendedName>
</protein>
<reference evidence="1 2" key="1">
    <citation type="submission" date="2015-09" db="EMBL/GenBank/DDBJ databases">
        <title>Host preference determinants of Valsa canker pathogens revealed by comparative genomics.</title>
        <authorList>
            <person name="Yin Z."/>
            <person name="Huang L."/>
        </authorList>
    </citation>
    <scope>NUCLEOTIDE SEQUENCE [LARGE SCALE GENOMIC DNA]</scope>
    <source>
        <strain evidence="1 2">SXYLt</strain>
    </source>
</reference>
<dbReference type="InParanoid" id="A0A423XIU2"/>
<gene>
    <name evidence="1" type="ORF">VPNG_02681</name>
</gene>
<evidence type="ECO:0000313" key="1">
    <source>
        <dbReference type="EMBL" id="ROW16341.1"/>
    </source>
</evidence>
<dbReference type="InterPro" id="IPR011008">
    <property type="entry name" value="Dimeric_a/b-barrel"/>
</dbReference>
<accession>A0A423XIU2</accession>